<proteinExistence type="predicted"/>
<feature type="transmembrane region" description="Helical" evidence="1">
    <location>
        <begin position="20"/>
        <end position="43"/>
    </location>
</feature>
<organism evidence="2 3">
    <name type="scientific">Chryseomicrobium palamuruense</name>
    <dbReference type="NCBI Taxonomy" id="682973"/>
    <lineage>
        <taxon>Bacteria</taxon>
        <taxon>Bacillati</taxon>
        <taxon>Bacillota</taxon>
        <taxon>Bacilli</taxon>
        <taxon>Bacillales</taxon>
        <taxon>Caryophanaceae</taxon>
        <taxon>Chryseomicrobium</taxon>
    </lineage>
</organism>
<protein>
    <submittedName>
        <fullName evidence="2">Uncharacterized protein</fullName>
    </submittedName>
</protein>
<sequence>MLSFIDDLAGTLKDIFHYVAYFLVGTILVGAPLYGIAALFNWLL</sequence>
<evidence type="ECO:0000313" key="2">
    <source>
        <dbReference type="EMBL" id="MFC4356294.1"/>
    </source>
</evidence>
<reference evidence="3" key="1">
    <citation type="journal article" date="2019" name="Int. J. Syst. Evol. Microbiol.">
        <title>The Global Catalogue of Microorganisms (GCM) 10K type strain sequencing project: providing services to taxonomists for standard genome sequencing and annotation.</title>
        <authorList>
            <consortium name="The Broad Institute Genomics Platform"/>
            <consortium name="The Broad Institute Genome Sequencing Center for Infectious Disease"/>
            <person name="Wu L."/>
            <person name="Ma J."/>
        </authorList>
    </citation>
    <scope>NUCLEOTIDE SEQUENCE [LARGE SCALE GENOMIC DNA]</scope>
    <source>
        <strain evidence="3">CCUG 50353</strain>
    </source>
</reference>
<evidence type="ECO:0000313" key="3">
    <source>
        <dbReference type="Proteomes" id="UP001595733"/>
    </source>
</evidence>
<accession>A0ABV8UYL4</accession>
<dbReference type="Proteomes" id="UP001595733">
    <property type="component" value="Unassembled WGS sequence"/>
</dbReference>
<keyword evidence="1" id="KW-1133">Transmembrane helix</keyword>
<keyword evidence="1" id="KW-0472">Membrane</keyword>
<comment type="caution">
    <text evidence="2">The sequence shown here is derived from an EMBL/GenBank/DDBJ whole genome shotgun (WGS) entry which is preliminary data.</text>
</comment>
<dbReference type="RefSeq" id="WP_378142869.1">
    <property type="nucleotide sequence ID" value="NZ_JBHSEF010000029.1"/>
</dbReference>
<keyword evidence="1" id="KW-0812">Transmembrane</keyword>
<name>A0ABV8UYL4_9BACL</name>
<gene>
    <name evidence="2" type="ORF">ACFO0S_14630</name>
</gene>
<dbReference type="EMBL" id="JBHSEF010000029">
    <property type="protein sequence ID" value="MFC4356294.1"/>
    <property type="molecule type" value="Genomic_DNA"/>
</dbReference>
<keyword evidence="3" id="KW-1185">Reference proteome</keyword>
<evidence type="ECO:0000256" key="1">
    <source>
        <dbReference type="SAM" id="Phobius"/>
    </source>
</evidence>